<organism evidence="1 2">
    <name type="scientific">Pangasianodon hypophthalmus</name>
    <name type="common">Striped catfish</name>
    <name type="synonym">Helicophagus hypophthalmus</name>
    <dbReference type="NCBI Taxonomy" id="310915"/>
    <lineage>
        <taxon>Eukaryota</taxon>
        <taxon>Metazoa</taxon>
        <taxon>Chordata</taxon>
        <taxon>Craniata</taxon>
        <taxon>Vertebrata</taxon>
        <taxon>Euteleostomi</taxon>
        <taxon>Actinopterygii</taxon>
        <taxon>Neopterygii</taxon>
        <taxon>Teleostei</taxon>
        <taxon>Ostariophysi</taxon>
        <taxon>Siluriformes</taxon>
        <taxon>Pangasiidae</taxon>
        <taxon>Pangasianodon</taxon>
    </lineage>
</organism>
<name>A0A5N5LHL6_PANHP</name>
<sequence>MSQTCAVFVYVCQEKSSQRGFIIAETHTCNRKPLKDAAGGVHFNLQLSSDYKMVEQALEASGAISPQAGPGEVENHVLSDINMRRATQLIGRQLAQIGDELNSRWREKLPQPRHLEWQVYPNVLIWRAINRRIIGSLQWSKFMPMARASRLVPELHTQACQATMKWINWVKPHFPHWSCKTTCFLASAALLVAATVFTATKI</sequence>
<accession>A0A5N5LHL6</accession>
<dbReference type="EMBL" id="VFJC01000019">
    <property type="protein sequence ID" value="KAB5542295.1"/>
    <property type="molecule type" value="Genomic_DNA"/>
</dbReference>
<evidence type="ECO:0000313" key="2">
    <source>
        <dbReference type="Proteomes" id="UP000327468"/>
    </source>
</evidence>
<protein>
    <submittedName>
        <fullName evidence="1">Uncharacterized protein</fullName>
    </submittedName>
</protein>
<evidence type="ECO:0000313" key="1">
    <source>
        <dbReference type="EMBL" id="KAB5542295.1"/>
    </source>
</evidence>
<dbReference type="Proteomes" id="UP000327468">
    <property type="component" value="Chromosome 18"/>
</dbReference>
<proteinExistence type="predicted"/>
<gene>
    <name evidence="1" type="ORF">PHYPO_G00089990</name>
</gene>
<reference evidence="1 2" key="1">
    <citation type="submission" date="2019-06" db="EMBL/GenBank/DDBJ databases">
        <title>A chromosome-scale genome assembly of the striped catfish, Pangasianodon hypophthalmus.</title>
        <authorList>
            <person name="Wen M."/>
            <person name="Zahm M."/>
            <person name="Roques C."/>
            <person name="Cabau C."/>
            <person name="Klopp C."/>
            <person name="Donnadieu C."/>
            <person name="Jouanno E."/>
            <person name="Avarre J.-C."/>
            <person name="Campet M."/>
            <person name="Ha T.T.T."/>
            <person name="Dugue R."/>
            <person name="Lampietro C."/>
            <person name="Louis A."/>
            <person name="Herpin A."/>
            <person name="Echchiki A."/>
            <person name="Berthelot C."/>
            <person name="Parey E."/>
            <person name="Roest-Crollius H."/>
            <person name="Braasch I."/>
            <person name="Postlethwait J."/>
            <person name="Bobe J."/>
            <person name="Montfort J."/>
            <person name="Bouchez O."/>
            <person name="Begum T."/>
            <person name="Schartl M."/>
            <person name="Guiguen Y."/>
        </authorList>
    </citation>
    <scope>NUCLEOTIDE SEQUENCE [LARGE SCALE GENOMIC DNA]</scope>
    <source>
        <strain evidence="1 2">Indonesia</strain>
        <tissue evidence="1">Blood</tissue>
    </source>
</reference>
<dbReference type="AlphaFoldDB" id="A0A5N5LHL6"/>
<comment type="caution">
    <text evidence="1">The sequence shown here is derived from an EMBL/GenBank/DDBJ whole genome shotgun (WGS) entry which is preliminary data.</text>
</comment>
<keyword evidence="2" id="KW-1185">Reference proteome</keyword>